<evidence type="ECO:0000313" key="2">
    <source>
        <dbReference type="EMBL" id="MEQ2188398.1"/>
    </source>
</evidence>
<dbReference type="Proteomes" id="UP001476798">
    <property type="component" value="Unassembled WGS sequence"/>
</dbReference>
<proteinExistence type="predicted"/>
<evidence type="ECO:0000313" key="3">
    <source>
        <dbReference type="Proteomes" id="UP001476798"/>
    </source>
</evidence>
<keyword evidence="3" id="KW-1185">Reference proteome</keyword>
<gene>
    <name evidence="2" type="ORF">GOODEAATRI_014562</name>
</gene>
<protein>
    <submittedName>
        <fullName evidence="2">Uncharacterized protein</fullName>
    </submittedName>
</protein>
<comment type="caution">
    <text evidence="2">The sequence shown here is derived from an EMBL/GenBank/DDBJ whole genome shotgun (WGS) entry which is preliminary data.</text>
</comment>
<name>A0ABV0PYJ6_9TELE</name>
<organism evidence="2 3">
    <name type="scientific">Goodea atripinnis</name>
    <dbReference type="NCBI Taxonomy" id="208336"/>
    <lineage>
        <taxon>Eukaryota</taxon>
        <taxon>Metazoa</taxon>
        <taxon>Chordata</taxon>
        <taxon>Craniata</taxon>
        <taxon>Vertebrata</taxon>
        <taxon>Euteleostomi</taxon>
        <taxon>Actinopterygii</taxon>
        <taxon>Neopterygii</taxon>
        <taxon>Teleostei</taxon>
        <taxon>Neoteleostei</taxon>
        <taxon>Acanthomorphata</taxon>
        <taxon>Ovalentaria</taxon>
        <taxon>Atherinomorphae</taxon>
        <taxon>Cyprinodontiformes</taxon>
        <taxon>Goodeidae</taxon>
        <taxon>Goodea</taxon>
    </lineage>
</organism>
<feature type="non-terminal residue" evidence="2">
    <location>
        <position position="1"/>
    </location>
</feature>
<reference evidence="2 3" key="1">
    <citation type="submission" date="2021-06" db="EMBL/GenBank/DDBJ databases">
        <authorList>
            <person name="Palmer J.M."/>
        </authorList>
    </citation>
    <scope>NUCLEOTIDE SEQUENCE [LARGE SCALE GENOMIC DNA]</scope>
    <source>
        <strain evidence="2 3">GA_2019</strain>
        <tissue evidence="2">Muscle</tissue>
    </source>
</reference>
<accession>A0ABV0PYJ6</accession>
<sequence length="127" mass="13658">DCSVPNLSTTRPIQKSLSRQNSQYSEDMDNLMNTKLVSGSSPPGQGHANPVANYTVAPGFGSALHLANSGTHGSLVTLDGYGNIGHHRAHSVIRLPHPDYTAVDMPIFPSINAILQATKRYPMVYLC</sequence>
<feature type="region of interest" description="Disordered" evidence="1">
    <location>
        <begin position="1"/>
        <end position="25"/>
    </location>
</feature>
<evidence type="ECO:0000256" key="1">
    <source>
        <dbReference type="SAM" id="MobiDB-lite"/>
    </source>
</evidence>
<dbReference type="EMBL" id="JAHRIO010090995">
    <property type="protein sequence ID" value="MEQ2188398.1"/>
    <property type="molecule type" value="Genomic_DNA"/>
</dbReference>